<evidence type="ECO:0000256" key="1">
    <source>
        <dbReference type="SAM" id="SignalP"/>
    </source>
</evidence>
<accession>A0A5B7HW21</accession>
<feature type="chain" id="PRO_5022692325" description="Secreted protein" evidence="1">
    <location>
        <begin position="20"/>
        <end position="75"/>
    </location>
</feature>
<organism evidence="2 3">
    <name type="scientific">Portunus trituberculatus</name>
    <name type="common">Swimming crab</name>
    <name type="synonym">Neptunus trituberculatus</name>
    <dbReference type="NCBI Taxonomy" id="210409"/>
    <lineage>
        <taxon>Eukaryota</taxon>
        <taxon>Metazoa</taxon>
        <taxon>Ecdysozoa</taxon>
        <taxon>Arthropoda</taxon>
        <taxon>Crustacea</taxon>
        <taxon>Multicrustacea</taxon>
        <taxon>Malacostraca</taxon>
        <taxon>Eumalacostraca</taxon>
        <taxon>Eucarida</taxon>
        <taxon>Decapoda</taxon>
        <taxon>Pleocyemata</taxon>
        <taxon>Brachyura</taxon>
        <taxon>Eubrachyura</taxon>
        <taxon>Portunoidea</taxon>
        <taxon>Portunidae</taxon>
        <taxon>Portuninae</taxon>
        <taxon>Portunus</taxon>
    </lineage>
</organism>
<protein>
    <recommendedName>
        <fullName evidence="4">Secreted protein</fullName>
    </recommendedName>
</protein>
<keyword evidence="1" id="KW-0732">Signal</keyword>
<evidence type="ECO:0000313" key="2">
    <source>
        <dbReference type="EMBL" id="MPC73919.1"/>
    </source>
</evidence>
<reference evidence="2 3" key="1">
    <citation type="submission" date="2019-05" db="EMBL/GenBank/DDBJ databases">
        <title>Another draft genome of Portunus trituberculatus and its Hox gene families provides insights of decapod evolution.</title>
        <authorList>
            <person name="Jeong J.-H."/>
            <person name="Song I."/>
            <person name="Kim S."/>
            <person name="Choi T."/>
            <person name="Kim D."/>
            <person name="Ryu S."/>
            <person name="Kim W."/>
        </authorList>
    </citation>
    <scope>NUCLEOTIDE SEQUENCE [LARGE SCALE GENOMIC DNA]</scope>
    <source>
        <tissue evidence="2">Muscle</tissue>
    </source>
</reference>
<name>A0A5B7HW21_PORTR</name>
<dbReference type="EMBL" id="VSRR010037820">
    <property type="protein sequence ID" value="MPC73919.1"/>
    <property type="molecule type" value="Genomic_DNA"/>
</dbReference>
<sequence>MIHLPLCLFLSRTPKGATAVTCLFNSLVGEVWASGGDGGQGKEEVVLWKPATPPARSLYTDHTSVIKAIPNRETN</sequence>
<dbReference type="AlphaFoldDB" id="A0A5B7HW21"/>
<dbReference type="Proteomes" id="UP000324222">
    <property type="component" value="Unassembled WGS sequence"/>
</dbReference>
<evidence type="ECO:0000313" key="3">
    <source>
        <dbReference type="Proteomes" id="UP000324222"/>
    </source>
</evidence>
<proteinExistence type="predicted"/>
<comment type="caution">
    <text evidence="2">The sequence shown here is derived from an EMBL/GenBank/DDBJ whole genome shotgun (WGS) entry which is preliminary data.</text>
</comment>
<gene>
    <name evidence="2" type="ORF">E2C01_068262</name>
</gene>
<evidence type="ECO:0008006" key="4">
    <source>
        <dbReference type="Google" id="ProtNLM"/>
    </source>
</evidence>
<feature type="signal peptide" evidence="1">
    <location>
        <begin position="1"/>
        <end position="19"/>
    </location>
</feature>
<keyword evidence="3" id="KW-1185">Reference proteome</keyword>